<evidence type="ECO:0008006" key="7">
    <source>
        <dbReference type="Google" id="ProtNLM"/>
    </source>
</evidence>
<dbReference type="Pfam" id="PF00534">
    <property type="entry name" value="Glycos_transf_1"/>
    <property type="match status" value="1"/>
</dbReference>
<evidence type="ECO:0000259" key="4">
    <source>
        <dbReference type="Pfam" id="PF13439"/>
    </source>
</evidence>
<dbReference type="CDD" id="cd03801">
    <property type="entry name" value="GT4_PimA-like"/>
    <property type="match status" value="1"/>
</dbReference>
<evidence type="ECO:0000256" key="1">
    <source>
        <dbReference type="ARBA" id="ARBA00022676"/>
    </source>
</evidence>
<dbReference type="EMBL" id="QKTW01000018">
    <property type="protein sequence ID" value="PZF72393.1"/>
    <property type="molecule type" value="Genomic_DNA"/>
</dbReference>
<feature type="domain" description="Glycosyltransferase subfamily 4-like N-terminal" evidence="4">
    <location>
        <begin position="16"/>
        <end position="210"/>
    </location>
</feature>
<gene>
    <name evidence="5" type="ORF">DN068_13650</name>
</gene>
<reference evidence="5 6" key="1">
    <citation type="submission" date="2018-06" db="EMBL/GenBank/DDBJ databases">
        <title>Mucibacter soli gen. nov., sp. nov., a new member of the family Chitinophagaceae producing mucin.</title>
        <authorList>
            <person name="Kim M.-K."/>
            <person name="Park S."/>
            <person name="Kim T.-S."/>
            <person name="Joung Y."/>
            <person name="Han J.-H."/>
            <person name="Kim S.B."/>
        </authorList>
    </citation>
    <scope>NUCLEOTIDE SEQUENCE [LARGE SCALE GENOMIC DNA]</scope>
    <source>
        <strain evidence="5 6">R1-15</strain>
    </source>
</reference>
<dbReference type="Gene3D" id="3.40.50.2000">
    <property type="entry name" value="Glycogen Phosphorylase B"/>
    <property type="match status" value="2"/>
</dbReference>
<comment type="caution">
    <text evidence="5">The sequence shown here is derived from an EMBL/GenBank/DDBJ whole genome shotgun (WGS) entry which is preliminary data.</text>
</comment>
<dbReference type="OrthoDB" id="596635at2"/>
<evidence type="ECO:0000259" key="3">
    <source>
        <dbReference type="Pfam" id="PF00534"/>
    </source>
</evidence>
<proteinExistence type="predicted"/>
<dbReference type="SUPFAM" id="SSF53756">
    <property type="entry name" value="UDP-Glycosyltransferase/glycogen phosphorylase"/>
    <property type="match status" value="1"/>
</dbReference>
<evidence type="ECO:0000256" key="2">
    <source>
        <dbReference type="ARBA" id="ARBA00022679"/>
    </source>
</evidence>
<dbReference type="InterPro" id="IPR028098">
    <property type="entry name" value="Glyco_trans_4-like_N"/>
</dbReference>
<organism evidence="5 6">
    <name type="scientific">Taibaiella soli</name>
    <dbReference type="NCBI Taxonomy" id="1649169"/>
    <lineage>
        <taxon>Bacteria</taxon>
        <taxon>Pseudomonadati</taxon>
        <taxon>Bacteroidota</taxon>
        <taxon>Chitinophagia</taxon>
        <taxon>Chitinophagales</taxon>
        <taxon>Chitinophagaceae</taxon>
        <taxon>Taibaiella</taxon>
    </lineage>
</organism>
<evidence type="ECO:0000313" key="5">
    <source>
        <dbReference type="EMBL" id="PZF72393.1"/>
    </source>
</evidence>
<sequence>MNILLLCDEYPPGKHGGIGTAVQTLARELVAAGHIVVVAGFYDYSYGGQCHFLDKGVQVYRFKRKLKIPFKKVEIVGKAINKLYMISGIWDLEIKNSLLKYHVFLEGLIKQYEIDLVERPDFNDYIRFCRKKRVLEKLSVPVVVKLHGSMTYFAEEAGKEIKPYIKETEYWYLKEAEAISSVSSYTAMKTAEYFRLDRPIEILYNGIEPQEETVYDKESGTVVFTGALSEKKGIFQLLKAWNIVVKKMPDVRLSVLGKGDIQKAASFLDGKAMETVTFMGHVTRDELFMKMKQTEVAVFPSYAECFALAPMEAMVNMAAVIYTTRASGPELITNGENGLLIDPDDVQGIADAIIRLLEDGSERKKIAINGKRRIEEAFLIQNIAQKNLDFYRKVIQKKNRNNYFN</sequence>
<protein>
    <recommendedName>
        <fullName evidence="7">Glycosyltransferase family 1 protein</fullName>
    </recommendedName>
</protein>
<keyword evidence="2" id="KW-0808">Transferase</keyword>
<keyword evidence="6" id="KW-1185">Reference proteome</keyword>
<dbReference type="AlphaFoldDB" id="A0A2W2BX10"/>
<dbReference type="GO" id="GO:0016757">
    <property type="term" value="F:glycosyltransferase activity"/>
    <property type="evidence" value="ECO:0007669"/>
    <property type="project" value="UniProtKB-KW"/>
</dbReference>
<name>A0A2W2BX10_9BACT</name>
<keyword evidence="1" id="KW-0328">Glycosyltransferase</keyword>
<dbReference type="PANTHER" id="PTHR12526">
    <property type="entry name" value="GLYCOSYLTRANSFERASE"/>
    <property type="match status" value="1"/>
</dbReference>
<dbReference type="PANTHER" id="PTHR12526:SF510">
    <property type="entry name" value="D-INOSITOL 3-PHOSPHATE GLYCOSYLTRANSFERASE"/>
    <property type="match status" value="1"/>
</dbReference>
<dbReference type="Pfam" id="PF13439">
    <property type="entry name" value="Glyco_transf_4"/>
    <property type="match status" value="1"/>
</dbReference>
<evidence type="ECO:0000313" key="6">
    <source>
        <dbReference type="Proteomes" id="UP000248745"/>
    </source>
</evidence>
<dbReference type="InterPro" id="IPR001296">
    <property type="entry name" value="Glyco_trans_1"/>
</dbReference>
<dbReference type="Proteomes" id="UP000248745">
    <property type="component" value="Unassembled WGS sequence"/>
</dbReference>
<dbReference type="RefSeq" id="WP_110999488.1">
    <property type="nucleotide sequence ID" value="NZ_QKTW01000018.1"/>
</dbReference>
<accession>A0A2W2BX10</accession>
<feature type="domain" description="Glycosyl transferase family 1" evidence="3">
    <location>
        <begin position="215"/>
        <end position="372"/>
    </location>
</feature>